<dbReference type="AlphaFoldDB" id="A0AAD7EKQ8"/>
<evidence type="ECO:0000256" key="2">
    <source>
        <dbReference type="ARBA" id="ARBA00004653"/>
    </source>
</evidence>
<evidence type="ECO:0000256" key="4">
    <source>
        <dbReference type="ARBA" id="ARBA00013533"/>
    </source>
</evidence>
<dbReference type="PANTHER" id="PTHR47549:SF2">
    <property type="entry name" value="GOLGI APPARATUS MEMBRANE PROTEIN TVP38"/>
    <property type="match status" value="1"/>
</dbReference>
<evidence type="ECO:0000313" key="14">
    <source>
        <dbReference type="Proteomes" id="UP001218218"/>
    </source>
</evidence>
<dbReference type="InterPro" id="IPR051076">
    <property type="entry name" value="Golgi_membrane_TVP38/TMEM64"/>
</dbReference>
<dbReference type="GO" id="GO:0000139">
    <property type="term" value="C:Golgi membrane"/>
    <property type="evidence" value="ECO:0007669"/>
    <property type="project" value="UniProtKB-SubCell"/>
</dbReference>
<dbReference type="InterPro" id="IPR032816">
    <property type="entry name" value="VTT_dom"/>
</dbReference>
<comment type="subcellular location">
    <subcellularLocation>
        <location evidence="2">Golgi apparatus membrane</location>
        <topology evidence="2">Multi-pass membrane protein</topology>
    </subcellularLocation>
</comment>
<feature type="transmembrane region" description="Helical" evidence="11">
    <location>
        <begin position="150"/>
        <end position="175"/>
    </location>
</feature>
<evidence type="ECO:0000256" key="7">
    <source>
        <dbReference type="ARBA" id="ARBA00022989"/>
    </source>
</evidence>
<evidence type="ECO:0000256" key="10">
    <source>
        <dbReference type="SAM" id="MobiDB-lite"/>
    </source>
</evidence>
<evidence type="ECO:0000256" key="5">
    <source>
        <dbReference type="ARBA" id="ARBA00020673"/>
    </source>
</evidence>
<evidence type="ECO:0000256" key="11">
    <source>
        <dbReference type="SAM" id="Phobius"/>
    </source>
</evidence>
<evidence type="ECO:0000256" key="8">
    <source>
        <dbReference type="ARBA" id="ARBA00023034"/>
    </source>
</evidence>
<keyword evidence="9 11" id="KW-0472">Membrane</keyword>
<evidence type="ECO:0000256" key="9">
    <source>
        <dbReference type="ARBA" id="ARBA00023136"/>
    </source>
</evidence>
<evidence type="ECO:0000256" key="1">
    <source>
        <dbReference type="ARBA" id="ARBA00002978"/>
    </source>
</evidence>
<feature type="transmembrane region" description="Helical" evidence="11">
    <location>
        <begin position="120"/>
        <end position="138"/>
    </location>
</feature>
<evidence type="ECO:0000313" key="13">
    <source>
        <dbReference type="EMBL" id="KAJ7334851.1"/>
    </source>
</evidence>
<feature type="transmembrane region" description="Helical" evidence="11">
    <location>
        <begin position="232"/>
        <end position="254"/>
    </location>
</feature>
<feature type="transmembrane region" description="Helical" evidence="11">
    <location>
        <begin position="266"/>
        <end position="285"/>
    </location>
</feature>
<evidence type="ECO:0000259" key="12">
    <source>
        <dbReference type="Pfam" id="PF09335"/>
    </source>
</evidence>
<protein>
    <recommendedName>
        <fullName evidence="4">Golgi apparatus membrane protein TVP38</fullName>
    </recommendedName>
    <alternativeName>
        <fullName evidence="5">Golgi apparatus membrane protein tvp38</fullName>
    </alternativeName>
</protein>
<comment type="function">
    <text evidence="1">Golgi membrane protein involved in vesicular trafficking and spindle migration.</text>
</comment>
<name>A0AAD7EKQ8_9AGAR</name>
<proteinExistence type="inferred from homology"/>
<keyword evidence="8" id="KW-0333">Golgi apparatus</keyword>
<feature type="domain" description="VTT" evidence="12">
    <location>
        <begin position="140"/>
        <end position="253"/>
    </location>
</feature>
<dbReference type="PANTHER" id="PTHR47549">
    <property type="entry name" value="GOLGI APPARATUS MEMBRANE PROTEIN TVP38-RELATED"/>
    <property type="match status" value="1"/>
</dbReference>
<keyword evidence="14" id="KW-1185">Reference proteome</keyword>
<feature type="compositionally biased region" description="Polar residues" evidence="10">
    <location>
        <begin position="1"/>
        <end position="10"/>
    </location>
</feature>
<feature type="region of interest" description="Disordered" evidence="10">
    <location>
        <begin position="1"/>
        <end position="44"/>
    </location>
</feature>
<dbReference type="EMBL" id="JARIHO010000032">
    <property type="protein sequence ID" value="KAJ7334851.1"/>
    <property type="molecule type" value="Genomic_DNA"/>
</dbReference>
<reference evidence="13" key="1">
    <citation type="submission" date="2023-03" db="EMBL/GenBank/DDBJ databases">
        <title>Massive genome expansion in bonnet fungi (Mycena s.s.) driven by repeated elements and novel gene families across ecological guilds.</title>
        <authorList>
            <consortium name="Lawrence Berkeley National Laboratory"/>
            <person name="Harder C.B."/>
            <person name="Miyauchi S."/>
            <person name="Viragh M."/>
            <person name="Kuo A."/>
            <person name="Thoen E."/>
            <person name="Andreopoulos B."/>
            <person name="Lu D."/>
            <person name="Skrede I."/>
            <person name="Drula E."/>
            <person name="Henrissat B."/>
            <person name="Morin E."/>
            <person name="Kohler A."/>
            <person name="Barry K."/>
            <person name="LaButti K."/>
            <person name="Morin E."/>
            <person name="Salamov A."/>
            <person name="Lipzen A."/>
            <person name="Mereny Z."/>
            <person name="Hegedus B."/>
            <person name="Baldrian P."/>
            <person name="Stursova M."/>
            <person name="Weitz H."/>
            <person name="Taylor A."/>
            <person name="Grigoriev I.V."/>
            <person name="Nagy L.G."/>
            <person name="Martin F."/>
            <person name="Kauserud H."/>
        </authorList>
    </citation>
    <scope>NUCLEOTIDE SEQUENCE</scope>
    <source>
        <strain evidence="13">CBHHK002</strain>
    </source>
</reference>
<comment type="similarity">
    <text evidence="3">Belongs to the TVP38/TMEM64 family.</text>
</comment>
<keyword evidence="7 11" id="KW-1133">Transmembrane helix</keyword>
<comment type="caution">
    <text evidence="13">The sequence shown here is derived from an EMBL/GenBank/DDBJ whole genome shotgun (WGS) entry which is preliminary data.</text>
</comment>
<keyword evidence="6 11" id="KW-0812">Transmembrane</keyword>
<feature type="transmembrane region" description="Helical" evidence="11">
    <location>
        <begin position="81"/>
        <end position="100"/>
    </location>
</feature>
<sequence length="314" mass="34265">MSQPSGTHSNIVAMPQPTYAYDKPPQLPGATYYPPEPRRGAAGTKAPELIARDISRTPSPTPSEVDLLNGVKKKLDWKARIRLYLILAVVIAIIVLIEAFHVKIINALKPATQWLHDTKGGWLIPILIFIVLSFPPLFGHELVAMLCGVAWGLGAGFGIVAAGTLLGEICTFFFFKYCCGARGKRLELTNMGYGTLAHVVREGGLLIAIIVRYSSLPAHLTTAVFATCGMQFWVFLVAAVVSLPKQIVLVYVGVALASNDSRSDKIQRIVIGVTVVITVIGMVYIRRLMKAAQPAVVYARRKARQAKLQRMSEV</sequence>
<organism evidence="13 14">
    <name type="scientific">Mycena albidolilacea</name>
    <dbReference type="NCBI Taxonomy" id="1033008"/>
    <lineage>
        <taxon>Eukaryota</taxon>
        <taxon>Fungi</taxon>
        <taxon>Dikarya</taxon>
        <taxon>Basidiomycota</taxon>
        <taxon>Agaricomycotina</taxon>
        <taxon>Agaricomycetes</taxon>
        <taxon>Agaricomycetidae</taxon>
        <taxon>Agaricales</taxon>
        <taxon>Marasmiineae</taxon>
        <taxon>Mycenaceae</taxon>
        <taxon>Mycena</taxon>
    </lineage>
</organism>
<evidence type="ECO:0000256" key="3">
    <source>
        <dbReference type="ARBA" id="ARBA00008640"/>
    </source>
</evidence>
<accession>A0AAD7EKQ8</accession>
<gene>
    <name evidence="13" type="ORF">DFH08DRAFT_784947</name>
</gene>
<dbReference type="Proteomes" id="UP001218218">
    <property type="component" value="Unassembled WGS sequence"/>
</dbReference>
<dbReference type="Pfam" id="PF09335">
    <property type="entry name" value="VTT_dom"/>
    <property type="match status" value="1"/>
</dbReference>
<evidence type="ECO:0000256" key="6">
    <source>
        <dbReference type="ARBA" id="ARBA00022692"/>
    </source>
</evidence>